<feature type="transmembrane region" description="Helical" evidence="10">
    <location>
        <begin position="94"/>
        <end position="115"/>
    </location>
</feature>
<dbReference type="GO" id="GO:0015188">
    <property type="term" value="F:L-isoleucine transmembrane transporter activity"/>
    <property type="evidence" value="ECO:0007669"/>
    <property type="project" value="TreeGrafter"/>
</dbReference>
<feature type="transmembrane region" description="Helical" evidence="10">
    <location>
        <begin position="64"/>
        <end position="88"/>
    </location>
</feature>
<reference evidence="11 12" key="1">
    <citation type="submission" date="2011-10" db="EMBL/GenBank/DDBJ databases">
        <title>The Noncontiguous Finished genome of Thermanaerovibrio velox DSM 12556.</title>
        <authorList>
            <consortium name="US DOE Joint Genome Institute (JGI-PGF)"/>
            <person name="Lucas S."/>
            <person name="Copeland A."/>
            <person name="Lapidus A."/>
            <person name="Glavina del Rio T."/>
            <person name="Dalin E."/>
            <person name="Tice H."/>
            <person name="Bruce D."/>
            <person name="Goodwin L."/>
            <person name="Pitluck S."/>
            <person name="Peters L."/>
            <person name="Mikhailova N."/>
            <person name="Teshima H."/>
            <person name="Kyrpides N."/>
            <person name="Mavromatis K."/>
            <person name="Ivanova N."/>
            <person name="Markowitz V."/>
            <person name="Cheng J.-F."/>
            <person name="Hugenholtz P."/>
            <person name="Woyke T."/>
            <person name="Wu D."/>
            <person name="Spring S."/>
            <person name="Brambilla E.-M."/>
            <person name="Klenk H.-P."/>
            <person name="Eisen J.A."/>
        </authorList>
    </citation>
    <scope>NUCLEOTIDE SEQUENCE [LARGE SCALE GENOMIC DNA]</scope>
    <source>
        <strain evidence="11 12">DSM 12556</strain>
    </source>
</reference>
<dbReference type="GO" id="GO:0015190">
    <property type="term" value="F:L-leucine transmembrane transporter activity"/>
    <property type="evidence" value="ECO:0007669"/>
    <property type="project" value="TreeGrafter"/>
</dbReference>
<keyword evidence="12" id="KW-1185">Reference proteome</keyword>
<evidence type="ECO:0000256" key="4">
    <source>
        <dbReference type="ARBA" id="ARBA00022519"/>
    </source>
</evidence>
<evidence type="ECO:0000256" key="10">
    <source>
        <dbReference type="SAM" id="Phobius"/>
    </source>
</evidence>
<dbReference type="AlphaFoldDB" id="H0UPB7"/>
<dbReference type="GO" id="GO:1903806">
    <property type="term" value="P:L-isoleucine import across plasma membrane"/>
    <property type="evidence" value="ECO:0007669"/>
    <property type="project" value="TreeGrafter"/>
</dbReference>
<keyword evidence="7 10" id="KW-1133">Transmembrane helix</keyword>
<keyword evidence="5 10" id="KW-0812">Transmembrane</keyword>
<keyword evidence="6" id="KW-0029">Amino-acid transport</keyword>
<feature type="transmembrane region" description="Helical" evidence="10">
    <location>
        <begin position="224"/>
        <end position="248"/>
    </location>
</feature>
<dbReference type="GO" id="GO:0015192">
    <property type="term" value="F:L-phenylalanine transmembrane transporter activity"/>
    <property type="evidence" value="ECO:0007669"/>
    <property type="project" value="TreeGrafter"/>
</dbReference>
<keyword evidence="8 10" id="KW-0472">Membrane</keyword>
<comment type="similarity">
    <text evidence="9">Belongs to the binding-protein-dependent transport system permease family. LivHM subfamily.</text>
</comment>
<dbReference type="GO" id="GO:0005304">
    <property type="term" value="F:L-valine transmembrane transporter activity"/>
    <property type="evidence" value="ECO:0007669"/>
    <property type="project" value="TreeGrafter"/>
</dbReference>
<dbReference type="PANTHER" id="PTHR11795">
    <property type="entry name" value="BRANCHED-CHAIN AMINO ACID TRANSPORT SYSTEM PERMEASE PROTEIN LIVH"/>
    <property type="match status" value="1"/>
</dbReference>
<feature type="transmembrane region" description="Helical" evidence="10">
    <location>
        <begin position="39"/>
        <end position="57"/>
    </location>
</feature>
<feature type="transmembrane region" description="Helical" evidence="10">
    <location>
        <begin position="12"/>
        <end position="33"/>
    </location>
</feature>
<organism evidence="11 12">
    <name type="scientific">Thermanaerovibrio velox DSM 12556</name>
    <dbReference type="NCBI Taxonomy" id="926567"/>
    <lineage>
        <taxon>Bacteria</taxon>
        <taxon>Thermotogati</taxon>
        <taxon>Synergistota</taxon>
        <taxon>Synergistia</taxon>
        <taxon>Synergistales</taxon>
        <taxon>Synergistaceae</taxon>
        <taxon>Thermanaerovibrio</taxon>
    </lineage>
</organism>
<dbReference type="STRING" id="926567.TheveDRAFT_0361"/>
<protein>
    <submittedName>
        <fullName evidence="11">Branched-chain amino acid ABC-type transport system, permease component</fullName>
    </submittedName>
</protein>
<comment type="subcellular location">
    <subcellularLocation>
        <location evidence="1">Cell membrane</location>
        <topology evidence="1">Multi-pass membrane protein</topology>
    </subcellularLocation>
</comment>
<evidence type="ECO:0000256" key="8">
    <source>
        <dbReference type="ARBA" id="ARBA00023136"/>
    </source>
</evidence>
<evidence type="ECO:0000313" key="12">
    <source>
        <dbReference type="Proteomes" id="UP000005730"/>
    </source>
</evidence>
<dbReference type="GO" id="GO:0042941">
    <property type="term" value="P:D-alanine transmembrane transport"/>
    <property type="evidence" value="ECO:0007669"/>
    <property type="project" value="TreeGrafter"/>
</dbReference>
<evidence type="ECO:0000256" key="1">
    <source>
        <dbReference type="ARBA" id="ARBA00004651"/>
    </source>
</evidence>
<evidence type="ECO:0000256" key="9">
    <source>
        <dbReference type="ARBA" id="ARBA00037998"/>
    </source>
</evidence>
<evidence type="ECO:0000256" key="5">
    <source>
        <dbReference type="ARBA" id="ARBA00022692"/>
    </source>
</evidence>
<feature type="transmembrane region" description="Helical" evidence="10">
    <location>
        <begin position="188"/>
        <end position="212"/>
    </location>
</feature>
<feature type="transmembrane region" description="Helical" evidence="10">
    <location>
        <begin position="136"/>
        <end position="159"/>
    </location>
</feature>
<keyword evidence="4" id="KW-0997">Cell inner membrane</keyword>
<dbReference type="PANTHER" id="PTHR11795:SF371">
    <property type="entry name" value="HIGH-AFFINITY BRANCHED-CHAIN AMINO ACID TRANSPORT SYSTEM PERMEASE PROTEIN LIVH"/>
    <property type="match status" value="1"/>
</dbReference>
<dbReference type="eggNOG" id="COG0559">
    <property type="taxonomic scope" value="Bacteria"/>
</dbReference>
<keyword evidence="3" id="KW-1003">Cell membrane</keyword>
<dbReference type="InterPro" id="IPR052157">
    <property type="entry name" value="BCAA_transport_permease"/>
</dbReference>
<sequence>MHMDLFLEQLLNGLAVGAIYALTTLGLALVYGILKILHVAHAGVYSVGAYVGLYVYGATHSLALSVLGAVAVCACLGVVIEKLVYFPLLKYPPYVPLIGSIAVFISLEELIRLAAGPDIHSFPADLPFPSLRLGHLMVSPQLMGVYVTTAVVLVGLWFLTSKTEFGLAMRAASQDMEVASSLGVNSPLVVSMSFVIGSATAALAGILVGIYYNQVYPTMGAVPAYKTLALIVVGGMGSVPGAVLASLLLGLAETMLIGYANVPLPRDALAFIAMIAVLLLRPQGLLGRRAR</sequence>
<keyword evidence="2" id="KW-0813">Transport</keyword>
<evidence type="ECO:0000256" key="3">
    <source>
        <dbReference type="ARBA" id="ARBA00022475"/>
    </source>
</evidence>
<dbReference type="EMBL" id="CM001377">
    <property type="protein sequence ID" value="EHM09530.1"/>
    <property type="molecule type" value="Genomic_DNA"/>
</dbReference>
<dbReference type="HOGENOM" id="CLU_039929_3_0_0"/>
<evidence type="ECO:0000256" key="7">
    <source>
        <dbReference type="ARBA" id="ARBA00022989"/>
    </source>
</evidence>
<evidence type="ECO:0000256" key="6">
    <source>
        <dbReference type="ARBA" id="ARBA00022970"/>
    </source>
</evidence>
<dbReference type="GO" id="GO:0015808">
    <property type="term" value="P:L-alanine transport"/>
    <property type="evidence" value="ECO:0007669"/>
    <property type="project" value="TreeGrafter"/>
</dbReference>
<gene>
    <name evidence="11" type="ORF">TheveDRAFT_0361</name>
</gene>
<proteinExistence type="inferred from homology"/>
<dbReference type="Proteomes" id="UP000005730">
    <property type="component" value="Chromosome"/>
</dbReference>
<dbReference type="InterPro" id="IPR001851">
    <property type="entry name" value="ABC_transp_permease"/>
</dbReference>
<accession>H0UPB7</accession>
<evidence type="ECO:0000313" key="11">
    <source>
        <dbReference type="EMBL" id="EHM09530.1"/>
    </source>
</evidence>
<dbReference type="CDD" id="cd06582">
    <property type="entry name" value="TM_PBP1_LivH_like"/>
    <property type="match status" value="1"/>
</dbReference>
<name>H0UPB7_9BACT</name>
<evidence type="ECO:0000256" key="2">
    <source>
        <dbReference type="ARBA" id="ARBA00022448"/>
    </source>
</evidence>
<dbReference type="GO" id="GO:0005886">
    <property type="term" value="C:plasma membrane"/>
    <property type="evidence" value="ECO:0007669"/>
    <property type="project" value="UniProtKB-SubCell"/>
</dbReference>
<dbReference type="Pfam" id="PF02653">
    <property type="entry name" value="BPD_transp_2"/>
    <property type="match status" value="1"/>
</dbReference>